<gene>
    <name evidence="2" type="ORF">SteCoe_1108</name>
</gene>
<organism evidence="2 3">
    <name type="scientific">Stentor coeruleus</name>
    <dbReference type="NCBI Taxonomy" id="5963"/>
    <lineage>
        <taxon>Eukaryota</taxon>
        <taxon>Sar</taxon>
        <taxon>Alveolata</taxon>
        <taxon>Ciliophora</taxon>
        <taxon>Postciliodesmatophora</taxon>
        <taxon>Heterotrichea</taxon>
        <taxon>Heterotrichida</taxon>
        <taxon>Stentoridae</taxon>
        <taxon>Stentor</taxon>
    </lineage>
</organism>
<dbReference type="InterPro" id="IPR029071">
    <property type="entry name" value="Ubiquitin-like_domsf"/>
</dbReference>
<dbReference type="AlphaFoldDB" id="A0A1R2D2R6"/>
<dbReference type="InterPro" id="IPR018997">
    <property type="entry name" value="PUB_domain"/>
</dbReference>
<dbReference type="GO" id="GO:0005737">
    <property type="term" value="C:cytoplasm"/>
    <property type="evidence" value="ECO:0007669"/>
    <property type="project" value="TreeGrafter"/>
</dbReference>
<dbReference type="Gene3D" id="1.20.58.2190">
    <property type="match status" value="1"/>
</dbReference>
<dbReference type="GO" id="GO:0005634">
    <property type="term" value="C:nucleus"/>
    <property type="evidence" value="ECO:0007669"/>
    <property type="project" value="TreeGrafter"/>
</dbReference>
<dbReference type="GO" id="GO:0012506">
    <property type="term" value="C:vesicle membrane"/>
    <property type="evidence" value="ECO:0007669"/>
    <property type="project" value="TreeGrafter"/>
</dbReference>
<evidence type="ECO:0000313" key="2">
    <source>
        <dbReference type="EMBL" id="OMJ95510.1"/>
    </source>
</evidence>
<accession>A0A1R2D2R6</accession>
<dbReference type="Gene3D" id="3.10.20.90">
    <property type="entry name" value="Phosphatidylinositol 3-kinase Catalytic Subunit, Chain A, domain 1"/>
    <property type="match status" value="1"/>
</dbReference>
<evidence type="ECO:0000259" key="1">
    <source>
        <dbReference type="Pfam" id="PF09409"/>
    </source>
</evidence>
<dbReference type="Proteomes" id="UP000187209">
    <property type="component" value="Unassembled WGS sequence"/>
</dbReference>
<feature type="domain" description="PUB" evidence="1">
    <location>
        <begin position="93"/>
        <end position="164"/>
    </location>
</feature>
<protein>
    <recommendedName>
        <fullName evidence="1">PUB domain-containing protein</fullName>
    </recommendedName>
</protein>
<dbReference type="SUPFAM" id="SSF54236">
    <property type="entry name" value="Ubiquitin-like"/>
    <property type="match status" value="1"/>
</dbReference>
<dbReference type="OrthoDB" id="312784at2759"/>
<reference evidence="2 3" key="1">
    <citation type="submission" date="2016-11" db="EMBL/GenBank/DDBJ databases">
        <title>The macronuclear genome of Stentor coeruleus: a giant cell with tiny introns.</title>
        <authorList>
            <person name="Slabodnick M."/>
            <person name="Ruby J.G."/>
            <person name="Reiff S.B."/>
            <person name="Swart E.C."/>
            <person name="Gosai S."/>
            <person name="Prabakaran S."/>
            <person name="Witkowska E."/>
            <person name="Larue G.E."/>
            <person name="Fisher S."/>
            <person name="Freeman R.M."/>
            <person name="Gunawardena J."/>
            <person name="Chu W."/>
            <person name="Stover N.A."/>
            <person name="Gregory B.D."/>
            <person name="Nowacki M."/>
            <person name="Derisi J."/>
            <person name="Roy S.W."/>
            <person name="Marshall W.F."/>
            <person name="Sood P."/>
        </authorList>
    </citation>
    <scope>NUCLEOTIDE SEQUENCE [LARGE SCALE GENOMIC DNA]</scope>
    <source>
        <strain evidence="2">WM001</strain>
    </source>
</reference>
<dbReference type="SUPFAM" id="SSF143503">
    <property type="entry name" value="PUG domain-like"/>
    <property type="match status" value="1"/>
</dbReference>
<sequence>MVKTRDLLLKIAQENSIPQGKILEIIQKLEEEWYTDAEHLREITETQWKTLGVPARLFGLIHKYLNDDPMFADKLRESTLAKLITTLGPGSSDLKSCISVLQQIICNLISYQDPKYKILKLTNAKFNLAIGRHIIALEYLKLIGFVQRGQDLQMTNNNEEFLLKNLDEINEIAENLGISIRLPAEKFNPFKACISTTNFQTPKIESRENDPNKFTAEIERINKQREEVVKKIRVDRNRKVQRIERNAMVGVVEEGNFQEDDEIIRKNIQSIIVQRENSMSFQNKRKIELEKLRSQEFIAVVVVKVKFPDDFVLEGSFSINENVEDLYRFVEENLEVRGKFELFSIPPKVVLKNMQEQLKNYSPAVVFNFLWCENPNPGVYLKRSLLC</sequence>
<name>A0A1R2D2R6_9CILI</name>
<proteinExistence type="predicted"/>
<dbReference type="PANTHER" id="PTHR46467:SF1">
    <property type="entry name" value="TETHER CONTAINING UBX DOMAIN FOR GLUT4"/>
    <property type="match status" value="1"/>
</dbReference>
<dbReference type="GO" id="GO:0006886">
    <property type="term" value="P:intracellular protein transport"/>
    <property type="evidence" value="ECO:0007669"/>
    <property type="project" value="TreeGrafter"/>
</dbReference>
<dbReference type="Pfam" id="PF09409">
    <property type="entry name" value="PUB"/>
    <property type="match status" value="1"/>
</dbReference>
<comment type="caution">
    <text evidence="2">The sequence shown here is derived from an EMBL/GenBank/DDBJ whole genome shotgun (WGS) entry which is preliminary data.</text>
</comment>
<evidence type="ECO:0000313" key="3">
    <source>
        <dbReference type="Proteomes" id="UP000187209"/>
    </source>
</evidence>
<dbReference type="InterPro" id="IPR036339">
    <property type="entry name" value="PUB-like_dom_sf"/>
</dbReference>
<dbReference type="EMBL" id="MPUH01000011">
    <property type="protein sequence ID" value="OMJ95510.1"/>
    <property type="molecule type" value="Genomic_DNA"/>
</dbReference>
<dbReference type="PANTHER" id="PTHR46467">
    <property type="entry name" value="TETHER CONTAINING UBX DOMAIN FOR GLUT4"/>
    <property type="match status" value="1"/>
</dbReference>
<keyword evidence="3" id="KW-1185">Reference proteome</keyword>